<comment type="caution">
    <text evidence="9">The sequence shown here is derived from an EMBL/GenBank/DDBJ whole genome shotgun (WGS) entry which is preliminary data.</text>
</comment>
<feature type="transmembrane region" description="Helical" evidence="7">
    <location>
        <begin position="242"/>
        <end position="265"/>
    </location>
</feature>
<dbReference type="Gene3D" id="1.10.3720.10">
    <property type="entry name" value="MetI-like"/>
    <property type="match status" value="1"/>
</dbReference>
<comment type="similarity">
    <text evidence="7">Belongs to the binding-protein-dependent transport system permease family.</text>
</comment>
<dbReference type="GO" id="GO:0005886">
    <property type="term" value="C:plasma membrane"/>
    <property type="evidence" value="ECO:0007669"/>
    <property type="project" value="UniProtKB-SubCell"/>
</dbReference>
<feature type="transmembrane region" description="Helical" evidence="7">
    <location>
        <begin position="110"/>
        <end position="132"/>
    </location>
</feature>
<evidence type="ECO:0000256" key="1">
    <source>
        <dbReference type="ARBA" id="ARBA00004651"/>
    </source>
</evidence>
<proteinExistence type="inferred from homology"/>
<keyword evidence="4 7" id="KW-0812">Transmembrane</keyword>
<dbReference type="Proteomes" id="UP000320048">
    <property type="component" value="Unassembled WGS sequence"/>
</dbReference>
<dbReference type="EMBL" id="VBAO01000078">
    <property type="protein sequence ID" value="TMI83354.1"/>
    <property type="molecule type" value="Genomic_DNA"/>
</dbReference>
<dbReference type="PANTHER" id="PTHR43744">
    <property type="entry name" value="ABC TRANSPORTER PERMEASE PROTEIN MG189-RELATED-RELATED"/>
    <property type="match status" value="1"/>
</dbReference>
<evidence type="ECO:0000313" key="10">
    <source>
        <dbReference type="Proteomes" id="UP000320048"/>
    </source>
</evidence>
<feature type="transmembrane region" description="Helical" evidence="7">
    <location>
        <begin position="12"/>
        <end position="37"/>
    </location>
</feature>
<dbReference type="Pfam" id="PF00528">
    <property type="entry name" value="BPD_transp_1"/>
    <property type="match status" value="1"/>
</dbReference>
<feature type="domain" description="ABC transmembrane type-1" evidence="8">
    <location>
        <begin position="75"/>
        <end position="266"/>
    </location>
</feature>
<dbReference type="InterPro" id="IPR035906">
    <property type="entry name" value="MetI-like_sf"/>
</dbReference>
<evidence type="ECO:0000313" key="9">
    <source>
        <dbReference type="EMBL" id="TMI83354.1"/>
    </source>
</evidence>
<keyword evidence="2 7" id="KW-0813">Transport</keyword>
<sequence length="281" mass="30856">MSVDARRIAGRGAAALAQGLLLANTLLVLLPMGFMVLSSFKTTREIFQRPFGWPASPSLRNYAAVWETAHFGVYFVNSVIVTVAAMLVILVAGTLAAYALGRYRFRGNDLLYLFFLSGIMVPIRLAIIPLFILMRDLRLLDTYWSLILVYAASGLSSAIFILTGFFRALPQDLDSAARIDGAGELNILMRVMLPLVRPALAIVAVYNVIPIWNDFFFPLVFIHQDRLKTLPLGMTVFFGEFAANWGLLFAGLTLAAAPVIGLYILMSRQFIKGLTAGAVKG</sequence>
<organism evidence="9 10">
    <name type="scientific">Candidatus Segetimicrobium genomatis</name>
    <dbReference type="NCBI Taxonomy" id="2569760"/>
    <lineage>
        <taxon>Bacteria</taxon>
        <taxon>Bacillati</taxon>
        <taxon>Candidatus Sysuimicrobiota</taxon>
        <taxon>Candidatus Sysuimicrobiia</taxon>
        <taxon>Candidatus Sysuimicrobiales</taxon>
        <taxon>Candidatus Segetimicrobiaceae</taxon>
        <taxon>Candidatus Segetimicrobium</taxon>
    </lineage>
</organism>
<feature type="transmembrane region" description="Helical" evidence="7">
    <location>
        <begin position="144"/>
        <end position="166"/>
    </location>
</feature>
<comment type="subcellular location">
    <subcellularLocation>
        <location evidence="1 7">Cell membrane</location>
        <topology evidence="1 7">Multi-pass membrane protein</topology>
    </subcellularLocation>
</comment>
<evidence type="ECO:0000256" key="5">
    <source>
        <dbReference type="ARBA" id="ARBA00022989"/>
    </source>
</evidence>
<accession>A0A537JIM1</accession>
<dbReference type="AlphaFoldDB" id="A0A537JIM1"/>
<gene>
    <name evidence="9" type="ORF">E6H04_03210</name>
</gene>
<keyword evidence="5 7" id="KW-1133">Transmembrane helix</keyword>
<evidence type="ECO:0000259" key="8">
    <source>
        <dbReference type="PROSITE" id="PS50928"/>
    </source>
</evidence>
<feature type="transmembrane region" description="Helical" evidence="7">
    <location>
        <begin position="74"/>
        <end position="98"/>
    </location>
</feature>
<protein>
    <submittedName>
        <fullName evidence="9">Carbohydrate ABC transporter permease</fullName>
    </submittedName>
</protein>
<dbReference type="InterPro" id="IPR000515">
    <property type="entry name" value="MetI-like"/>
</dbReference>
<dbReference type="SUPFAM" id="SSF161098">
    <property type="entry name" value="MetI-like"/>
    <property type="match status" value="1"/>
</dbReference>
<evidence type="ECO:0000256" key="6">
    <source>
        <dbReference type="ARBA" id="ARBA00023136"/>
    </source>
</evidence>
<dbReference type="PANTHER" id="PTHR43744:SF12">
    <property type="entry name" value="ABC TRANSPORTER PERMEASE PROTEIN MG189-RELATED"/>
    <property type="match status" value="1"/>
</dbReference>
<dbReference type="CDD" id="cd06261">
    <property type="entry name" value="TM_PBP2"/>
    <property type="match status" value="1"/>
</dbReference>
<keyword evidence="6 7" id="KW-0472">Membrane</keyword>
<evidence type="ECO:0000256" key="4">
    <source>
        <dbReference type="ARBA" id="ARBA00022692"/>
    </source>
</evidence>
<evidence type="ECO:0000256" key="3">
    <source>
        <dbReference type="ARBA" id="ARBA00022475"/>
    </source>
</evidence>
<keyword evidence="3" id="KW-1003">Cell membrane</keyword>
<dbReference type="PROSITE" id="PS50928">
    <property type="entry name" value="ABC_TM1"/>
    <property type="match status" value="1"/>
</dbReference>
<reference evidence="9 10" key="1">
    <citation type="journal article" date="2019" name="Nat. Microbiol.">
        <title>Mediterranean grassland soil C-N compound turnover is dependent on rainfall and depth, and is mediated by genomically divergent microorganisms.</title>
        <authorList>
            <person name="Diamond S."/>
            <person name="Andeer P.F."/>
            <person name="Li Z."/>
            <person name="Crits-Christoph A."/>
            <person name="Burstein D."/>
            <person name="Anantharaman K."/>
            <person name="Lane K.R."/>
            <person name="Thomas B.C."/>
            <person name="Pan C."/>
            <person name="Northen T.R."/>
            <person name="Banfield J.F."/>
        </authorList>
    </citation>
    <scope>NUCLEOTIDE SEQUENCE [LARGE SCALE GENOMIC DNA]</scope>
    <source>
        <strain evidence="9">NP_7</strain>
    </source>
</reference>
<dbReference type="GO" id="GO:0055085">
    <property type="term" value="P:transmembrane transport"/>
    <property type="evidence" value="ECO:0007669"/>
    <property type="project" value="InterPro"/>
</dbReference>
<evidence type="ECO:0000256" key="2">
    <source>
        <dbReference type="ARBA" id="ARBA00022448"/>
    </source>
</evidence>
<evidence type="ECO:0000256" key="7">
    <source>
        <dbReference type="RuleBase" id="RU363032"/>
    </source>
</evidence>
<name>A0A537JIM1_9BACT</name>